<organism evidence="7 8">
    <name type="scientific">Gordonia liuliyuniae</name>
    <dbReference type="NCBI Taxonomy" id="2911517"/>
    <lineage>
        <taxon>Bacteria</taxon>
        <taxon>Bacillati</taxon>
        <taxon>Actinomycetota</taxon>
        <taxon>Actinomycetes</taxon>
        <taxon>Mycobacteriales</taxon>
        <taxon>Gordoniaceae</taxon>
        <taxon>Gordonia</taxon>
    </lineage>
</organism>
<dbReference type="EMBL" id="JAKKOR010000002">
    <property type="protein sequence ID" value="MCF8587509.1"/>
    <property type="molecule type" value="Genomic_DNA"/>
</dbReference>
<dbReference type="PROSITE" id="PS50931">
    <property type="entry name" value="HTH_LYSR"/>
    <property type="match status" value="1"/>
</dbReference>
<keyword evidence="3" id="KW-0238">DNA-binding</keyword>
<dbReference type="InterPro" id="IPR000847">
    <property type="entry name" value="LysR_HTH_N"/>
</dbReference>
<proteinExistence type="inferred from homology"/>
<dbReference type="Proteomes" id="UP001200110">
    <property type="component" value="Unassembled WGS sequence"/>
</dbReference>
<dbReference type="SUPFAM" id="SSF53850">
    <property type="entry name" value="Periplasmic binding protein-like II"/>
    <property type="match status" value="1"/>
</dbReference>
<dbReference type="SUPFAM" id="SSF46785">
    <property type="entry name" value="Winged helix' DNA-binding domain"/>
    <property type="match status" value="1"/>
</dbReference>
<evidence type="ECO:0000313" key="7">
    <source>
        <dbReference type="EMBL" id="MCF8587509.1"/>
    </source>
</evidence>
<dbReference type="RefSeq" id="WP_236996744.1">
    <property type="nucleotide sequence ID" value="NZ_JAKKOR010000002.1"/>
</dbReference>
<gene>
    <name evidence="7" type="ORF">L5G33_03390</name>
</gene>
<accession>A0ABS9IPQ8</accession>
<comment type="caution">
    <text evidence="7">The sequence shown here is derived from an EMBL/GenBank/DDBJ whole genome shotgun (WGS) entry which is preliminary data.</text>
</comment>
<keyword evidence="4" id="KW-0010">Activator</keyword>
<comment type="similarity">
    <text evidence="1">Belongs to the LysR transcriptional regulatory family.</text>
</comment>
<feature type="domain" description="HTH lysR-type" evidence="6">
    <location>
        <begin position="3"/>
        <end position="60"/>
    </location>
</feature>
<dbReference type="InterPro" id="IPR036388">
    <property type="entry name" value="WH-like_DNA-bd_sf"/>
</dbReference>
<keyword evidence="5" id="KW-0804">Transcription</keyword>
<evidence type="ECO:0000256" key="4">
    <source>
        <dbReference type="ARBA" id="ARBA00023159"/>
    </source>
</evidence>
<dbReference type="InterPro" id="IPR005119">
    <property type="entry name" value="LysR_subst-bd"/>
</dbReference>
<dbReference type="Pfam" id="PF00126">
    <property type="entry name" value="HTH_1"/>
    <property type="match status" value="1"/>
</dbReference>
<evidence type="ECO:0000259" key="6">
    <source>
        <dbReference type="PROSITE" id="PS50931"/>
    </source>
</evidence>
<dbReference type="PANTHER" id="PTHR30346:SF29">
    <property type="entry name" value="LYSR SUBSTRATE-BINDING"/>
    <property type="match status" value="1"/>
</dbReference>
<evidence type="ECO:0000256" key="3">
    <source>
        <dbReference type="ARBA" id="ARBA00023125"/>
    </source>
</evidence>
<evidence type="ECO:0000256" key="1">
    <source>
        <dbReference type="ARBA" id="ARBA00009437"/>
    </source>
</evidence>
<evidence type="ECO:0000256" key="2">
    <source>
        <dbReference type="ARBA" id="ARBA00023015"/>
    </source>
</evidence>
<evidence type="ECO:0000313" key="8">
    <source>
        <dbReference type="Proteomes" id="UP001200110"/>
    </source>
</evidence>
<dbReference type="Pfam" id="PF03466">
    <property type="entry name" value="LysR_substrate"/>
    <property type="match status" value="1"/>
</dbReference>
<keyword evidence="8" id="KW-1185">Reference proteome</keyword>
<dbReference type="Gene3D" id="3.40.190.10">
    <property type="entry name" value="Periplasmic binding protein-like II"/>
    <property type="match status" value="2"/>
</dbReference>
<reference evidence="7 8" key="1">
    <citation type="submission" date="2022-01" db="EMBL/GenBank/DDBJ databases">
        <authorList>
            <person name="Huang Y."/>
        </authorList>
    </citation>
    <scope>NUCLEOTIDE SEQUENCE [LARGE SCALE GENOMIC DNA]</scope>
    <source>
        <strain evidence="7 8">HY366</strain>
    </source>
</reference>
<keyword evidence="2" id="KW-0805">Transcription regulation</keyword>
<sequence>MEVTLHRLKLLRELRRRGTVRAVAEALHYSTSTVSQQLSLLEREAGADLFARHGRRIMLTEAGELLADHADEILDAVDSAGTAIESLRDGSGATLHAGVWASVATGLLPTGLSLLAERSPGIVVHSVELMPEAGSDAVRDGSLDVAFVIDYSNYAMPSSPTLTRRLVAVEQMYVAARTDALGPGPVELASIASDPWILSDARSHFGRAVRIACRNAGFEPEVRHVVGEQPTAMALAAAGLGVTLVSDLAARTAPPGVELTPLATTFERNLSLTYRIRDENRWPVRRFVDAVVDAARAAGLRTPDATLQTTQPET</sequence>
<evidence type="ECO:0000256" key="5">
    <source>
        <dbReference type="ARBA" id="ARBA00023163"/>
    </source>
</evidence>
<name>A0ABS9IPQ8_9ACTN</name>
<protein>
    <submittedName>
        <fullName evidence="7">LysR substrate-binding domain-containing protein</fullName>
    </submittedName>
</protein>
<dbReference type="InterPro" id="IPR036390">
    <property type="entry name" value="WH_DNA-bd_sf"/>
</dbReference>
<dbReference type="PANTHER" id="PTHR30346">
    <property type="entry name" value="TRANSCRIPTIONAL DUAL REGULATOR HCAR-RELATED"/>
    <property type="match status" value="1"/>
</dbReference>
<dbReference type="Gene3D" id="1.10.10.10">
    <property type="entry name" value="Winged helix-like DNA-binding domain superfamily/Winged helix DNA-binding domain"/>
    <property type="match status" value="1"/>
</dbReference>